<gene>
    <name evidence="1" type="ORF">VO56_00585</name>
</gene>
<protein>
    <submittedName>
        <fullName evidence="1">Uncharacterized protein</fullName>
    </submittedName>
</protein>
<proteinExistence type="predicted"/>
<evidence type="ECO:0000313" key="1">
    <source>
        <dbReference type="EMBL" id="AKA49777.1"/>
    </source>
</evidence>
<dbReference type="KEGG" id="mgb:VO56_00585"/>
<evidence type="ECO:0000313" key="2">
    <source>
        <dbReference type="Proteomes" id="UP000032722"/>
    </source>
</evidence>
<dbReference type="HOGENOM" id="CLU_2807837_0_0_14"/>
<dbReference type="EMBL" id="CP011021">
    <property type="protein sequence ID" value="AKA49777.1"/>
    <property type="molecule type" value="Genomic_DNA"/>
</dbReference>
<dbReference type="AlphaFoldDB" id="A0A0D5ZJ75"/>
<reference evidence="1 2" key="1">
    <citation type="journal article" date="2015" name="Genome Announc.">
        <title>Complete Genome Sequence of Mycoplasma meleagridis, a Possible Emerging Pathogen in Chickens.</title>
        <authorList>
            <person name="Abolnik C."/>
        </authorList>
    </citation>
    <scope>NUCLEOTIDE SEQUENCE [LARGE SCALE GENOMIC DNA]</scope>
    <source>
        <strain evidence="1 2">B2096 8B</strain>
    </source>
</reference>
<dbReference type="PATRIC" id="fig|29556.3.peg.115"/>
<organism evidence="2">
    <name type="scientific">Mycoplasmopsis gallinacea</name>
    <dbReference type="NCBI Taxonomy" id="29556"/>
    <lineage>
        <taxon>Bacteria</taxon>
        <taxon>Bacillati</taxon>
        <taxon>Mycoplasmatota</taxon>
        <taxon>Mycoplasmoidales</taxon>
        <taxon>Metamycoplasmataceae</taxon>
        <taxon>Mycoplasmopsis</taxon>
    </lineage>
</organism>
<name>A0A0D5ZJ75_9BACT</name>
<accession>A0A0D5ZJ75</accession>
<dbReference type="Proteomes" id="UP000032722">
    <property type="component" value="Chromosome"/>
</dbReference>
<sequence length="67" mass="7965">MYNKIHSSYIDVPLSSKLSQLLINDLLFQALILEDSNFENKLHNSRKVIDQRLEIWKENISNKIHKK</sequence>